<keyword evidence="1" id="KW-0472">Membrane</keyword>
<accession>A0A2W5K2V1</accession>
<dbReference type="EMBL" id="QFPN01000035">
    <property type="protein sequence ID" value="PZQ09425.1"/>
    <property type="molecule type" value="Genomic_DNA"/>
</dbReference>
<feature type="non-terminal residue" evidence="2">
    <location>
        <position position="65"/>
    </location>
</feature>
<evidence type="ECO:0000313" key="3">
    <source>
        <dbReference type="Proteomes" id="UP000249577"/>
    </source>
</evidence>
<evidence type="ECO:0000256" key="1">
    <source>
        <dbReference type="SAM" id="Phobius"/>
    </source>
</evidence>
<dbReference type="AlphaFoldDB" id="A0A2W5K2V1"/>
<comment type="caution">
    <text evidence="2">The sequence shown here is derived from an EMBL/GenBank/DDBJ whole genome shotgun (WGS) entry which is preliminary data.</text>
</comment>
<gene>
    <name evidence="2" type="ORF">DI565_20465</name>
</gene>
<proteinExistence type="predicted"/>
<reference evidence="2 3" key="1">
    <citation type="submission" date="2017-08" db="EMBL/GenBank/DDBJ databases">
        <title>Infants hospitalized years apart are colonized by the same room-sourced microbial strains.</title>
        <authorList>
            <person name="Brooks B."/>
            <person name="Olm M.R."/>
            <person name="Firek B.A."/>
            <person name="Baker R."/>
            <person name="Thomas B.C."/>
            <person name="Morowitz M.J."/>
            <person name="Banfield J.F."/>
        </authorList>
    </citation>
    <scope>NUCLEOTIDE SEQUENCE [LARGE SCALE GENOMIC DNA]</scope>
    <source>
        <strain evidence="2">S2_005_003_R2_43</strain>
    </source>
</reference>
<organism evidence="2 3">
    <name type="scientific">Ancylobacter novellus</name>
    <name type="common">Thiobacillus novellus</name>
    <dbReference type="NCBI Taxonomy" id="921"/>
    <lineage>
        <taxon>Bacteria</taxon>
        <taxon>Pseudomonadati</taxon>
        <taxon>Pseudomonadota</taxon>
        <taxon>Alphaproteobacteria</taxon>
        <taxon>Hyphomicrobiales</taxon>
        <taxon>Xanthobacteraceae</taxon>
        <taxon>Ancylobacter</taxon>
    </lineage>
</organism>
<feature type="transmembrane region" description="Helical" evidence="1">
    <location>
        <begin position="29"/>
        <end position="56"/>
    </location>
</feature>
<dbReference type="Proteomes" id="UP000249577">
    <property type="component" value="Unassembled WGS sequence"/>
</dbReference>
<evidence type="ECO:0000313" key="2">
    <source>
        <dbReference type="EMBL" id="PZQ09425.1"/>
    </source>
</evidence>
<protein>
    <submittedName>
        <fullName evidence="2">MFS transporter</fullName>
    </submittedName>
</protein>
<keyword evidence="1" id="KW-1133">Transmembrane helix</keyword>
<keyword evidence="1" id="KW-0812">Transmembrane</keyword>
<sequence>MSAAQPAGATAPLAMPGEEPAGMRRTIRLLFFCQALSNAAVVGQVAMSALIGYSLVPNKMLATLP</sequence>
<name>A0A2W5K2V1_ANCNO</name>